<keyword evidence="4" id="KW-0963">Cytoplasm</keyword>
<keyword evidence="13" id="KW-1185">Reference proteome</keyword>
<protein>
    <recommendedName>
        <fullName evidence="10">Peptidyl-prolyl cis-trans isomerase</fullName>
        <ecNumber evidence="10">5.2.1.8</ecNumber>
    </recommendedName>
</protein>
<evidence type="ECO:0000313" key="12">
    <source>
        <dbReference type="EMBL" id="RKF23112.1"/>
    </source>
</evidence>
<dbReference type="SUPFAM" id="SSF54534">
    <property type="entry name" value="FKBP-like"/>
    <property type="match status" value="1"/>
</dbReference>
<sequence>MQIAKSGDTVIIDFVVRTNDGSVVGGTEQEGPQTLKIGGGEVLPQIETALEGMEVGSEKTVIVESDNAFGPRREEMIIEIPRANLPQEPEPEAGMSLAAQQQDGSTLNLVIVEVGEEAVKADGNHPLAGEDLTFGLTLVEIKDAA</sequence>
<dbReference type="PROSITE" id="PS50059">
    <property type="entry name" value="FKBP_PPIASE"/>
    <property type="match status" value="1"/>
</dbReference>
<evidence type="ECO:0000313" key="13">
    <source>
        <dbReference type="Proteomes" id="UP000284395"/>
    </source>
</evidence>
<dbReference type="RefSeq" id="WP_120323016.1">
    <property type="nucleotide sequence ID" value="NZ_RAPF01000001.1"/>
</dbReference>
<evidence type="ECO:0000256" key="1">
    <source>
        <dbReference type="ARBA" id="ARBA00000971"/>
    </source>
</evidence>
<comment type="catalytic activity">
    <reaction evidence="1 9 10">
        <text>[protein]-peptidylproline (omega=180) = [protein]-peptidylproline (omega=0)</text>
        <dbReference type="Rhea" id="RHEA:16237"/>
        <dbReference type="Rhea" id="RHEA-COMP:10747"/>
        <dbReference type="Rhea" id="RHEA-COMP:10748"/>
        <dbReference type="ChEBI" id="CHEBI:83833"/>
        <dbReference type="ChEBI" id="CHEBI:83834"/>
        <dbReference type="EC" id="5.2.1.8"/>
    </reaction>
</comment>
<evidence type="ECO:0000256" key="4">
    <source>
        <dbReference type="ARBA" id="ARBA00022490"/>
    </source>
</evidence>
<accession>A0A420ER10</accession>
<evidence type="ECO:0000256" key="9">
    <source>
        <dbReference type="PROSITE-ProRule" id="PRU00277"/>
    </source>
</evidence>
<evidence type="ECO:0000256" key="10">
    <source>
        <dbReference type="RuleBase" id="RU003915"/>
    </source>
</evidence>
<dbReference type="EMBL" id="RAPF01000001">
    <property type="protein sequence ID" value="RKF23112.1"/>
    <property type="molecule type" value="Genomic_DNA"/>
</dbReference>
<keyword evidence="7 9" id="KW-0413">Isomerase</keyword>
<proteinExistence type="inferred from homology"/>
<dbReference type="EC" id="5.2.1.8" evidence="10"/>
<gene>
    <name evidence="12" type="ORF">D6851_01035</name>
</gene>
<evidence type="ECO:0000259" key="11">
    <source>
        <dbReference type="PROSITE" id="PS50059"/>
    </source>
</evidence>
<dbReference type="OrthoDB" id="9808891at2"/>
<dbReference type="Gene3D" id="3.10.50.40">
    <property type="match status" value="1"/>
</dbReference>
<evidence type="ECO:0000256" key="2">
    <source>
        <dbReference type="ARBA" id="ARBA00004496"/>
    </source>
</evidence>
<dbReference type="InterPro" id="IPR001179">
    <property type="entry name" value="PPIase_FKBP_dom"/>
</dbReference>
<dbReference type="GO" id="GO:0005737">
    <property type="term" value="C:cytoplasm"/>
    <property type="evidence" value="ECO:0007669"/>
    <property type="project" value="UniProtKB-SubCell"/>
</dbReference>
<evidence type="ECO:0000256" key="5">
    <source>
        <dbReference type="ARBA" id="ARBA00023110"/>
    </source>
</evidence>
<comment type="function">
    <text evidence="8">Also involved in hydrogenase metallocenter assembly, probably by participating in the nickel insertion step. This function in hydrogenase biosynthesis requires chaperone activity and the presence of the metal-binding domain, but not PPIase activity.</text>
</comment>
<dbReference type="PANTHER" id="PTHR47861:SF3">
    <property type="entry name" value="FKBP-TYPE PEPTIDYL-PROLYL CIS-TRANS ISOMERASE SLYD"/>
    <property type="match status" value="1"/>
</dbReference>
<dbReference type="InterPro" id="IPR046357">
    <property type="entry name" value="PPIase_dom_sf"/>
</dbReference>
<dbReference type="GO" id="GO:0042026">
    <property type="term" value="P:protein refolding"/>
    <property type="evidence" value="ECO:0007669"/>
    <property type="project" value="UniProtKB-ARBA"/>
</dbReference>
<comment type="caution">
    <text evidence="12">The sequence shown here is derived from an EMBL/GenBank/DDBJ whole genome shotgun (WGS) entry which is preliminary data.</text>
</comment>
<dbReference type="Proteomes" id="UP000284395">
    <property type="component" value="Unassembled WGS sequence"/>
</dbReference>
<dbReference type="GO" id="GO:0003755">
    <property type="term" value="F:peptidyl-prolyl cis-trans isomerase activity"/>
    <property type="evidence" value="ECO:0007669"/>
    <property type="project" value="UniProtKB-UniRule"/>
</dbReference>
<comment type="similarity">
    <text evidence="3 10">Belongs to the FKBP-type PPIase family.</text>
</comment>
<feature type="domain" description="PPIase FKBP-type" evidence="11">
    <location>
        <begin position="7"/>
        <end position="81"/>
    </location>
</feature>
<reference evidence="12 13" key="1">
    <citation type="submission" date="2018-09" db="EMBL/GenBank/DDBJ databases">
        <title>Altererythrobacter spongiae sp. nov., isolated from a marine sponge.</title>
        <authorList>
            <person name="Zhuang L."/>
            <person name="Luo L."/>
        </authorList>
    </citation>
    <scope>NUCLEOTIDE SEQUENCE [LARGE SCALE GENOMIC DNA]</scope>
    <source>
        <strain evidence="12 13">HN-Y73</strain>
    </source>
</reference>
<evidence type="ECO:0000256" key="3">
    <source>
        <dbReference type="ARBA" id="ARBA00006577"/>
    </source>
</evidence>
<keyword evidence="5 9" id="KW-0697">Rotamase</keyword>
<keyword evidence="6" id="KW-0143">Chaperone</keyword>
<evidence type="ECO:0000256" key="6">
    <source>
        <dbReference type="ARBA" id="ARBA00023186"/>
    </source>
</evidence>
<evidence type="ECO:0000256" key="7">
    <source>
        <dbReference type="ARBA" id="ARBA00023235"/>
    </source>
</evidence>
<dbReference type="Pfam" id="PF00254">
    <property type="entry name" value="FKBP_C"/>
    <property type="match status" value="1"/>
</dbReference>
<dbReference type="AlphaFoldDB" id="A0A420ER10"/>
<comment type="subcellular location">
    <subcellularLocation>
        <location evidence="2">Cytoplasm</location>
    </subcellularLocation>
</comment>
<evidence type="ECO:0000256" key="8">
    <source>
        <dbReference type="ARBA" id="ARBA00037071"/>
    </source>
</evidence>
<dbReference type="PANTHER" id="PTHR47861">
    <property type="entry name" value="FKBP-TYPE PEPTIDYL-PROLYL CIS-TRANS ISOMERASE SLYD"/>
    <property type="match status" value="1"/>
</dbReference>
<organism evidence="12 13">
    <name type="scientific">Altericroceibacterium spongiae</name>
    <dbReference type="NCBI Taxonomy" id="2320269"/>
    <lineage>
        <taxon>Bacteria</taxon>
        <taxon>Pseudomonadati</taxon>
        <taxon>Pseudomonadota</taxon>
        <taxon>Alphaproteobacteria</taxon>
        <taxon>Sphingomonadales</taxon>
        <taxon>Erythrobacteraceae</taxon>
        <taxon>Altericroceibacterium</taxon>
    </lineage>
</organism>
<name>A0A420ER10_9SPHN</name>